<evidence type="ECO:0000256" key="1">
    <source>
        <dbReference type="SAM" id="MobiDB-lite"/>
    </source>
</evidence>
<proteinExistence type="predicted"/>
<feature type="compositionally biased region" description="Low complexity" evidence="1">
    <location>
        <begin position="249"/>
        <end position="267"/>
    </location>
</feature>
<organism evidence="2 3">
    <name type="scientific">Cryomyces minteri</name>
    <dbReference type="NCBI Taxonomy" id="331657"/>
    <lineage>
        <taxon>Eukaryota</taxon>
        <taxon>Fungi</taxon>
        <taxon>Dikarya</taxon>
        <taxon>Ascomycota</taxon>
        <taxon>Pezizomycotina</taxon>
        <taxon>Dothideomycetes</taxon>
        <taxon>Dothideomycetes incertae sedis</taxon>
        <taxon>Cryomyces</taxon>
    </lineage>
</organism>
<dbReference type="Proteomes" id="UP000308768">
    <property type="component" value="Unassembled WGS sequence"/>
</dbReference>
<dbReference type="PANTHER" id="PTHR48419">
    <property type="entry name" value="SULFOTRANSFERASE DOMAIN-CONTAINING PROTEIN"/>
    <property type="match status" value="1"/>
</dbReference>
<evidence type="ECO:0000313" key="3">
    <source>
        <dbReference type="Proteomes" id="UP000308768"/>
    </source>
</evidence>
<gene>
    <name evidence="2" type="ORF">B0A49_03909</name>
</gene>
<protein>
    <recommendedName>
        <fullName evidence="4">Sulfotransferase domain-containing protein</fullName>
    </recommendedName>
</protein>
<dbReference type="InterPro" id="IPR027417">
    <property type="entry name" value="P-loop_NTPase"/>
</dbReference>
<keyword evidence="3" id="KW-1185">Reference proteome</keyword>
<feature type="region of interest" description="Disordered" evidence="1">
    <location>
        <begin position="244"/>
        <end position="270"/>
    </location>
</feature>
<comment type="caution">
    <text evidence="2">The sequence shown here is derived from an EMBL/GenBank/DDBJ whole genome shotgun (WGS) entry which is preliminary data.</text>
</comment>
<sequence>MSNKPIFVATHPRACSTAFERVFMTRRDILKCVHEPFGDAFYFGPERLSDRYEEDEKTRLESGFSESTFKTILDRIHRENTEVGLLLPSATGKRLFIKDITHYLVPPNGKPASIAPSLLSKKRGVGTNGSTPDGDNPSENLTTSAPLVDSAVDVSANGASPYPYPTAAEPNNPTVVPEAILEQFHFTFLIRHPRSSIPSYYRCTIPPLDEVTGFYDFMPSEAGYDELRRVFDYLKSVEQVGPAIAGQDSTNGTNGTNSTNGHTSNGTNGTGKKGKVDICVVDADDLLDNPSGIIEAYCKSVGIEYSPEMLKWDNEEDHRCAKEAFEKWKGFHEDAIHSSELKPRLHKKKVKSNKDHYDEWVAKYGQKGAKVIQDTVNANVADYEYLKQFAIKV</sequence>
<dbReference type="InterPro" id="IPR053226">
    <property type="entry name" value="Pyrrolopyrazine_biosynth_F"/>
</dbReference>
<feature type="compositionally biased region" description="Polar residues" evidence="1">
    <location>
        <begin position="128"/>
        <end position="143"/>
    </location>
</feature>
<name>A0A4U0XHH1_9PEZI</name>
<dbReference type="Gene3D" id="3.40.50.300">
    <property type="entry name" value="P-loop containing nucleotide triphosphate hydrolases"/>
    <property type="match status" value="1"/>
</dbReference>
<dbReference type="EMBL" id="NAJN01000276">
    <property type="protein sequence ID" value="TKA75711.1"/>
    <property type="molecule type" value="Genomic_DNA"/>
</dbReference>
<dbReference type="AlphaFoldDB" id="A0A4U0XHH1"/>
<evidence type="ECO:0000313" key="2">
    <source>
        <dbReference type="EMBL" id="TKA75711.1"/>
    </source>
</evidence>
<dbReference type="PANTHER" id="PTHR48419:SF1">
    <property type="entry name" value="SULFOTRANSFERASE DOMAIN-CONTAINING PROTEIN"/>
    <property type="match status" value="1"/>
</dbReference>
<dbReference type="STRING" id="331657.A0A4U0XHH1"/>
<feature type="region of interest" description="Disordered" evidence="1">
    <location>
        <begin position="114"/>
        <end position="143"/>
    </location>
</feature>
<dbReference type="OrthoDB" id="2405944at2759"/>
<reference evidence="2 3" key="1">
    <citation type="submission" date="2017-03" db="EMBL/GenBank/DDBJ databases">
        <title>Genomes of endolithic fungi from Antarctica.</title>
        <authorList>
            <person name="Coleine C."/>
            <person name="Masonjones S."/>
            <person name="Stajich J.E."/>
        </authorList>
    </citation>
    <scope>NUCLEOTIDE SEQUENCE [LARGE SCALE GENOMIC DNA]</scope>
    <source>
        <strain evidence="2 3">CCFEE 5187</strain>
    </source>
</reference>
<dbReference type="SUPFAM" id="SSF52540">
    <property type="entry name" value="P-loop containing nucleoside triphosphate hydrolases"/>
    <property type="match status" value="1"/>
</dbReference>
<accession>A0A4U0XHH1</accession>
<evidence type="ECO:0008006" key="4">
    <source>
        <dbReference type="Google" id="ProtNLM"/>
    </source>
</evidence>